<dbReference type="Gene3D" id="1.10.1660.10">
    <property type="match status" value="1"/>
</dbReference>
<dbReference type="InterPro" id="IPR000551">
    <property type="entry name" value="MerR-type_HTH_dom"/>
</dbReference>
<feature type="domain" description="HTH merR-type" evidence="6">
    <location>
        <begin position="21"/>
        <end position="90"/>
    </location>
</feature>
<dbReference type="InterPro" id="IPR009061">
    <property type="entry name" value="DNA-bd_dom_put_sf"/>
</dbReference>
<name>A0ABW2F7C6_9BACL</name>
<feature type="coiled-coil region" evidence="5">
    <location>
        <begin position="100"/>
        <end position="127"/>
    </location>
</feature>
<dbReference type="Pfam" id="PF13411">
    <property type="entry name" value="MerR_1"/>
    <property type="match status" value="1"/>
</dbReference>
<keyword evidence="4" id="KW-0804">Transcription</keyword>
<dbReference type="SUPFAM" id="SSF46955">
    <property type="entry name" value="Putative DNA-binding domain"/>
    <property type="match status" value="1"/>
</dbReference>
<evidence type="ECO:0000256" key="1">
    <source>
        <dbReference type="ARBA" id="ARBA00022491"/>
    </source>
</evidence>
<evidence type="ECO:0000313" key="7">
    <source>
        <dbReference type="EMBL" id="MFC7147703.1"/>
    </source>
</evidence>
<dbReference type="Proteomes" id="UP001596378">
    <property type="component" value="Unassembled WGS sequence"/>
</dbReference>
<proteinExistence type="predicted"/>
<accession>A0ABW2F7C6</accession>
<keyword evidence="3" id="KW-0238">DNA-binding</keyword>
<keyword evidence="2" id="KW-0805">Transcription regulation</keyword>
<sequence>MKPNAIAKTGGGTDSDPPTSAYAISEAAELTGLTPDTLRYYEKIGLVVPPARDANGQRLYSEADIGKIRFLTLLKRTGMPLRNIRDYVGHYERQDEDGCYALLDEHRKAIEEQLAELTETYRVIQYKLAHFQEIKDGK</sequence>
<evidence type="ECO:0000256" key="2">
    <source>
        <dbReference type="ARBA" id="ARBA00023015"/>
    </source>
</evidence>
<dbReference type="PROSITE" id="PS00552">
    <property type="entry name" value="HTH_MERR_1"/>
    <property type="match status" value="1"/>
</dbReference>
<evidence type="ECO:0000256" key="3">
    <source>
        <dbReference type="ARBA" id="ARBA00023125"/>
    </source>
</evidence>
<comment type="caution">
    <text evidence="7">The sequence shown here is derived from an EMBL/GenBank/DDBJ whole genome shotgun (WGS) entry which is preliminary data.</text>
</comment>
<dbReference type="RefSeq" id="WP_378048204.1">
    <property type="nucleotide sequence ID" value="NZ_JBHMDN010000016.1"/>
</dbReference>
<evidence type="ECO:0000256" key="5">
    <source>
        <dbReference type="SAM" id="Coils"/>
    </source>
</evidence>
<evidence type="ECO:0000259" key="6">
    <source>
        <dbReference type="PROSITE" id="PS50937"/>
    </source>
</evidence>
<dbReference type="EMBL" id="JBHTAI010000002">
    <property type="protein sequence ID" value="MFC7147703.1"/>
    <property type="molecule type" value="Genomic_DNA"/>
</dbReference>
<protein>
    <submittedName>
        <fullName evidence="7">MerR family transcriptional regulator</fullName>
    </submittedName>
</protein>
<keyword evidence="1" id="KW-0678">Repressor</keyword>
<dbReference type="CDD" id="cd01109">
    <property type="entry name" value="HTH_YyaN"/>
    <property type="match status" value="1"/>
</dbReference>
<dbReference type="PROSITE" id="PS50937">
    <property type="entry name" value="HTH_MERR_2"/>
    <property type="match status" value="1"/>
</dbReference>
<dbReference type="SMART" id="SM00422">
    <property type="entry name" value="HTH_MERR"/>
    <property type="match status" value="1"/>
</dbReference>
<reference evidence="8" key="1">
    <citation type="journal article" date="2019" name="Int. J. Syst. Evol. Microbiol.">
        <title>The Global Catalogue of Microorganisms (GCM) 10K type strain sequencing project: providing services to taxonomists for standard genome sequencing and annotation.</title>
        <authorList>
            <consortium name="The Broad Institute Genomics Platform"/>
            <consortium name="The Broad Institute Genome Sequencing Center for Infectious Disease"/>
            <person name="Wu L."/>
            <person name="Ma J."/>
        </authorList>
    </citation>
    <scope>NUCLEOTIDE SEQUENCE [LARGE SCALE GENOMIC DNA]</scope>
    <source>
        <strain evidence="8">KCTC 12907</strain>
    </source>
</reference>
<dbReference type="InterPro" id="IPR047057">
    <property type="entry name" value="MerR_fam"/>
</dbReference>
<dbReference type="PRINTS" id="PR00040">
    <property type="entry name" value="HTHMERR"/>
</dbReference>
<dbReference type="PANTHER" id="PTHR30204:SF69">
    <property type="entry name" value="MERR-FAMILY TRANSCRIPTIONAL REGULATOR"/>
    <property type="match status" value="1"/>
</dbReference>
<keyword evidence="5" id="KW-0175">Coiled coil</keyword>
<gene>
    <name evidence="7" type="ORF">ACFQMJ_04055</name>
</gene>
<keyword evidence="8" id="KW-1185">Reference proteome</keyword>
<organism evidence="7 8">
    <name type="scientific">Cohnella cellulosilytica</name>
    <dbReference type="NCBI Taxonomy" id="986710"/>
    <lineage>
        <taxon>Bacteria</taxon>
        <taxon>Bacillati</taxon>
        <taxon>Bacillota</taxon>
        <taxon>Bacilli</taxon>
        <taxon>Bacillales</taxon>
        <taxon>Paenibacillaceae</taxon>
        <taxon>Cohnella</taxon>
    </lineage>
</organism>
<evidence type="ECO:0000256" key="4">
    <source>
        <dbReference type="ARBA" id="ARBA00023163"/>
    </source>
</evidence>
<dbReference type="PANTHER" id="PTHR30204">
    <property type="entry name" value="REDOX-CYCLING DRUG-SENSING TRANSCRIPTIONAL ACTIVATOR SOXR"/>
    <property type="match status" value="1"/>
</dbReference>
<evidence type="ECO:0000313" key="8">
    <source>
        <dbReference type="Proteomes" id="UP001596378"/>
    </source>
</evidence>